<keyword evidence="5" id="KW-1185">Reference proteome</keyword>
<accession>A0A0U3FM87</accession>
<evidence type="ECO:0000313" key="4">
    <source>
        <dbReference type="EMBL" id="ALU11503.1"/>
    </source>
</evidence>
<reference evidence="4 5" key="1">
    <citation type="submission" date="2013-11" db="EMBL/GenBank/DDBJ databases">
        <title>Comparative genomics of Ignicoccus.</title>
        <authorList>
            <person name="Podar M."/>
        </authorList>
    </citation>
    <scope>NUCLEOTIDE SEQUENCE [LARGE SCALE GENOMIC DNA]</scope>
    <source>
        <strain evidence="4 5">DSM 13165</strain>
    </source>
</reference>
<dbReference type="PANTHER" id="PTHR35038">
    <property type="entry name" value="DISSIMILATORY SULFITE REDUCTASE SIRA"/>
    <property type="match status" value="1"/>
</dbReference>
<dbReference type="STRING" id="940295.EYM_01720"/>
<evidence type="ECO:0000313" key="5">
    <source>
        <dbReference type="Proteomes" id="UP000060778"/>
    </source>
</evidence>
<feature type="domain" description="Cytochrome c7-like" evidence="3">
    <location>
        <begin position="259"/>
        <end position="328"/>
    </location>
</feature>
<dbReference type="EMBL" id="CP006867">
    <property type="protein sequence ID" value="ALU11503.1"/>
    <property type="molecule type" value="Genomic_DNA"/>
</dbReference>
<dbReference type="Pfam" id="PF14522">
    <property type="entry name" value="Cytochrome_C7"/>
    <property type="match status" value="1"/>
</dbReference>
<keyword evidence="2" id="KW-0812">Transmembrane</keyword>
<evidence type="ECO:0000256" key="2">
    <source>
        <dbReference type="SAM" id="Phobius"/>
    </source>
</evidence>
<keyword evidence="2" id="KW-0472">Membrane</keyword>
<dbReference type="Gene3D" id="1.10.1130.10">
    <property type="entry name" value="Flavocytochrome C3, Chain A"/>
    <property type="match status" value="1"/>
</dbReference>
<dbReference type="InterPro" id="IPR036280">
    <property type="entry name" value="Multihaem_cyt_sf"/>
</dbReference>
<dbReference type="PANTHER" id="PTHR35038:SF5">
    <property type="entry name" value="CYTOCHROME C-TYPE PROTEIN NRFB"/>
    <property type="match status" value="1"/>
</dbReference>
<dbReference type="InterPro" id="IPR024673">
    <property type="entry name" value="Octahem_Cyt_c"/>
</dbReference>
<keyword evidence="1" id="KW-0732">Signal</keyword>
<name>A0A0U3FM87_9CREN</name>
<dbReference type="InterPro" id="IPR029467">
    <property type="entry name" value="Cyt_c7-like"/>
</dbReference>
<sequence>MRMQALLGLLLLLVGAGTIAIFVVGTQLCSLAPSAEDAWKYVEEKGVRIADHTEVFQKFNVTKYEGSKTCLKCHEKEVRDLVHSYHYRLINQVDDVAGKGVTWAGSRTLYNDFCGAIFWNGNVSVNFIGKAVLKKTPPGKEELKGKLIATGCSMCHGVSLGKIPSVTPTKEDLENVDCLVCHSNYYKGGAIGVKKGMKVVVKTEKGWRYVPNIPIEKAAKIVAKPSKDACLACHAFAGGGPHFKRPNLSPDLMGTVSVHFDVHMARGLHCVDCHKFEDHKVGTKAVGTWSREAEAVACTDCHKERHRAPIVGFIIENFHHKVACQTCHIPYIAHGQYPIDVERDWRHIEFNEKLGRWEPKLVLKKNVKPAYLWWNGKERKAYLYPDPVNGNEIVYAAPVGSEEDGKIYPFREHVAYVPFDEQKRIPIPIKVGVVFALGDVNKAVQMGAQVANLTFTGKFIKMVRYMNVDHGVVPVSESLKCVDCHSPWSRLPLEELGYWYPPIIYYGSPVVALIGLALLVLSLRKK</sequence>
<proteinExistence type="predicted"/>
<dbReference type="Pfam" id="PF11783">
    <property type="entry name" value="Cytochrome_cB"/>
    <property type="match status" value="1"/>
</dbReference>
<protein>
    <recommendedName>
        <fullName evidence="3">Cytochrome c7-like domain-containing protein</fullName>
    </recommendedName>
</protein>
<gene>
    <name evidence="4" type="ORF">EYM_01720</name>
</gene>
<dbReference type="AlphaFoldDB" id="A0A0U3FM87"/>
<feature type="transmembrane region" description="Helical" evidence="2">
    <location>
        <begin position="503"/>
        <end position="523"/>
    </location>
</feature>
<evidence type="ECO:0000256" key="1">
    <source>
        <dbReference type="ARBA" id="ARBA00022729"/>
    </source>
</evidence>
<dbReference type="PATRIC" id="fig|940295.4.peg.337"/>
<dbReference type="InterPro" id="IPR051829">
    <property type="entry name" value="Multiheme_Cytochr_ET"/>
</dbReference>
<evidence type="ECO:0000259" key="3">
    <source>
        <dbReference type="Pfam" id="PF14522"/>
    </source>
</evidence>
<dbReference type="Proteomes" id="UP000060778">
    <property type="component" value="Chromosome"/>
</dbReference>
<keyword evidence="2" id="KW-1133">Transmembrane helix</keyword>
<dbReference type="KEGG" id="iis:EYM_01720"/>
<dbReference type="SUPFAM" id="SSF48695">
    <property type="entry name" value="Multiheme cytochromes"/>
    <property type="match status" value="1"/>
</dbReference>
<organism evidence="4 5">
    <name type="scientific">Ignicoccus islandicus DSM 13165</name>
    <dbReference type="NCBI Taxonomy" id="940295"/>
    <lineage>
        <taxon>Archaea</taxon>
        <taxon>Thermoproteota</taxon>
        <taxon>Thermoprotei</taxon>
        <taxon>Desulfurococcales</taxon>
        <taxon>Desulfurococcaceae</taxon>
        <taxon>Ignicoccus</taxon>
    </lineage>
</organism>
<dbReference type="OrthoDB" id="121253at2157"/>
<dbReference type="PIRSF" id="PIRSF039014">
    <property type="entry name" value="OTR_cyc"/>
    <property type="match status" value="1"/>
</dbReference>
<dbReference type="GO" id="GO:0016491">
    <property type="term" value="F:oxidoreductase activity"/>
    <property type="evidence" value="ECO:0007669"/>
    <property type="project" value="TreeGrafter"/>
</dbReference>